<sequence length="807" mass="89345">MAAEAPNPRTLKTWEDAFQYPIPVARKLEQRLRANADENREKLRALVGASYRDLLDTAETIVDMEMSMEQVEAMLARAGRHCNSRTVERITGNAGKLADRGAVQMHREADSQARRYAFASQLAVLRNCSMVMARLLKGEGSHLVVAKVLVLARLLHKALSGNAVTPPIVGQLWDRVLSARRRLLRRIDQRLASPTCDAAALVETMCAYALATSSTPTQLLRHFHKARLDRIVGLLHRGPDELPTCGMGALRLCIQTCQDTHTIFPRRLADSLARLKAHPLVQDADVRALYELNLDVHDRWMGDEARNYTPWPRHDELQRAEAEKILHQWSKQAIAAFLGGIRKALKNEHRLEQLASLRQELVETWILSGSRMAGVKSANVLDDLRATINTHLEGIVRSHAQNLSSVVSGVSQMLKSRSAAPPTASLSLWGSVPKTAHLTNGAASFKSEILNTHQGRDNSVIDVVSTFDAWMSSVLQVKSIIKSMKEARWDDTFADDDEDEDSNDDDFGDSRQTLLSDDDPRLLEEATQEALTQALRYLGESFVQIVGELTAREPVADVQEMCFVLRVMREISEKIPTLRLQEKATPLATPFTLELLKPLHVTLAKQVVQSPTKLYEKMLTRAVKTASNSHILWEGHPSLPAQPSPGAFSYLQGLTKAMAAHGSDLWAPASVSVLKRIASEELATLLRSNLNDVVKTCDKSESTTELAIEGDRENGVADTSPGLHPSGERTARAALLSPSVEVRDQKLKQAAFDALFIQRFLGSIGNGDPLDELLKNVDALEENTMVRLKKSAADYAKKTYLLFALLA</sequence>
<dbReference type="OrthoDB" id="46189at2759"/>
<gene>
    <name evidence="9" type="ORF">K458DRAFT_293085</name>
</gene>
<evidence type="ECO:0000256" key="6">
    <source>
        <dbReference type="ARBA" id="ARBA00023034"/>
    </source>
</evidence>
<dbReference type="InterPro" id="IPR033370">
    <property type="entry name" value="COG1"/>
</dbReference>
<name>A0A6G1JEJ9_9PLEO</name>
<dbReference type="GO" id="GO:0015031">
    <property type="term" value="P:protein transport"/>
    <property type="evidence" value="ECO:0007669"/>
    <property type="project" value="UniProtKB-KW"/>
</dbReference>
<dbReference type="GO" id="GO:0000139">
    <property type="term" value="C:Golgi membrane"/>
    <property type="evidence" value="ECO:0007669"/>
    <property type="project" value="UniProtKB-SubCell"/>
</dbReference>
<comment type="similarity">
    <text evidence="2">Belongs to the COG1 family.</text>
</comment>
<reference evidence="9" key="1">
    <citation type="journal article" date="2020" name="Stud. Mycol.">
        <title>101 Dothideomycetes genomes: a test case for predicting lifestyles and emergence of pathogens.</title>
        <authorList>
            <person name="Haridas S."/>
            <person name="Albert R."/>
            <person name="Binder M."/>
            <person name="Bloem J."/>
            <person name="Labutti K."/>
            <person name="Salamov A."/>
            <person name="Andreopoulos B."/>
            <person name="Baker S."/>
            <person name="Barry K."/>
            <person name="Bills G."/>
            <person name="Bluhm B."/>
            <person name="Cannon C."/>
            <person name="Castanera R."/>
            <person name="Culley D."/>
            <person name="Daum C."/>
            <person name="Ezra D."/>
            <person name="Gonzalez J."/>
            <person name="Henrissat B."/>
            <person name="Kuo A."/>
            <person name="Liang C."/>
            <person name="Lipzen A."/>
            <person name="Lutzoni F."/>
            <person name="Magnuson J."/>
            <person name="Mondo S."/>
            <person name="Nolan M."/>
            <person name="Ohm R."/>
            <person name="Pangilinan J."/>
            <person name="Park H.-J."/>
            <person name="Ramirez L."/>
            <person name="Alfaro M."/>
            <person name="Sun H."/>
            <person name="Tritt A."/>
            <person name="Yoshinaga Y."/>
            <person name="Zwiers L.-H."/>
            <person name="Turgeon B."/>
            <person name="Goodwin S."/>
            <person name="Spatafora J."/>
            <person name="Crous P."/>
            <person name="Grigoriev I."/>
        </authorList>
    </citation>
    <scope>NUCLEOTIDE SEQUENCE</scope>
    <source>
        <strain evidence="9">CBS 122367</strain>
    </source>
</reference>
<dbReference type="PANTHER" id="PTHR31658">
    <property type="entry name" value="CONSERVED OLIGOMERIC GOLGI COMPLEX SUBUNIT 1"/>
    <property type="match status" value="1"/>
</dbReference>
<dbReference type="GO" id="GO:0017119">
    <property type="term" value="C:Golgi transport complex"/>
    <property type="evidence" value="ECO:0007669"/>
    <property type="project" value="InterPro"/>
</dbReference>
<protein>
    <recommendedName>
        <fullName evidence="3">Conserved oligomeric Golgi complex subunit 1</fullName>
    </recommendedName>
</protein>
<evidence type="ECO:0000256" key="7">
    <source>
        <dbReference type="ARBA" id="ARBA00023136"/>
    </source>
</evidence>
<evidence type="ECO:0000313" key="10">
    <source>
        <dbReference type="Proteomes" id="UP000799291"/>
    </source>
</evidence>
<evidence type="ECO:0000256" key="4">
    <source>
        <dbReference type="ARBA" id="ARBA00022448"/>
    </source>
</evidence>
<organism evidence="9 10">
    <name type="scientific">Lentithecium fluviatile CBS 122367</name>
    <dbReference type="NCBI Taxonomy" id="1168545"/>
    <lineage>
        <taxon>Eukaryota</taxon>
        <taxon>Fungi</taxon>
        <taxon>Dikarya</taxon>
        <taxon>Ascomycota</taxon>
        <taxon>Pezizomycotina</taxon>
        <taxon>Dothideomycetes</taxon>
        <taxon>Pleosporomycetidae</taxon>
        <taxon>Pleosporales</taxon>
        <taxon>Massarineae</taxon>
        <taxon>Lentitheciaceae</taxon>
        <taxon>Lentithecium</taxon>
    </lineage>
</organism>
<proteinExistence type="inferred from homology"/>
<evidence type="ECO:0000256" key="1">
    <source>
        <dbReference type="ARBA" id="ARBA00004395"/>
    </source>
</evidence>
<feature type="region of interest" description="Disordered" evidence="8">
    <location>
        <begin position="493"/>
        <end position="520"/>
    </location>
</feature>
<dbReference type="Pfam" id="PF08700">
    <property type="entry name" value="VPS51_Exo84_N"/>
    <property type="match status" value="1"/>
</dbReference>
<evidence type="ECO:0000256" key="3">
    <source>
        <dbReference type="ARBA" id="ARBA00020978"/>
    </source>
</evidence>
<dbReference type="AlphaFoldDB" id="A0A6G1JEJ9"/>
<keyword evidence="7" id="KW-0472">Membrane</keyword>
<dbReference type="EMBL" id="MU005573">
    <property type="protein sequence ID" value="KAF2688563.1"/>
    <property type="molecule type" value="Genomic_DNA"/>
</dbReference>
<evidence type="ECO:0000256" key="8">
    <source>
        <dbReference type="SAM" id="MobiDB-lite"/>
    </source>
</evidence>
<feature type="compositionally biased region" description="Acidic residues" evidence="8">
    <location>
        <begin position="493"/>
        <end position="507"/>
    </location>
</feature>
<dbReference type="PANTHER" id="PTHR31658:SF0">
    <property type="entry name" value="CONSERVED OLIGOMERIC GOLGI COMPLEX SUBUNIT 1"/>
    <property type="match status" value="1"/>
</dbReference>
<keyword evidence="5" id="KW-0653">Protein transport</keyword>
<keyword evidence="10" id="KW-1185">Reference proteome</keyword>
<evidence type="ECO:0000313" key="9">
    <source>
        <dbReference type="EMBL" id="KAF2688563.1"/>
    </source>
</evidence>
<keyword evidence="6" id="KW-0333">Golgi apparatus</keyword>
<dbReference type="GO" id="GO:0006891">
    <property type="term" value="P:intra-Golgi vesicle-mediated transport"/>
    <property type="evidence" value="ECO:0007669"/>
    <property type="project" value="InterPro"/>
</dbReference>
<comment type="subcellular location">
    <subcellularLocation>
        <location evidence="1">Golgi apparatus membrane</location>
        <topology evidence="1">Peripheral membrane protein</topology>
    </subcellularLocation>
</comment>
<evidence type="ECO:0000256" key="2">
    <source>
        <dbReference type="ARBA" id="ARBA00006653"/>
    </source>
</evidence>
<evidence type="ECO:0000256" key="5">
    <source>
        <dbReference type="ARBA" id="ARBA00022927"/>
    </source>
</evidence>
<keyword evidence="4" id="KW-0813">Transport</keyword>
<dbReference type="Proteomes" id="UP000799291">
    <property type="component" value="Unassembled WGS sequence"/>
</dbReference>
<accession>A0A6G1JEJ9</accession>